<evidence type="ECO:0000313" key="2">
    <source>
        <dbReference type="Proteomes" id="UP000232196"/>
    </source>
</evidence>
<comment type="caution">
    <text evidence="1">The sequence shown here is derived from an EMBL/GenBank/DDBJ whole genome shotgun (WGS) entry which is preliminary data.</text>
</comment>
<dbReference type="EMBL" id="NPDN01000005">
    <property type="protein sequence ID" value="PJZ25364.1"/>
    <property type="molecule type" value="Genomic_DNA"/>
</dbReference>
<dbReference type="Proteomes" id="UP000232196">
    <property type="component" value="Unassembled WGS sequence"/>
</dbReference>
<sequence length="115" mass="12834">MVFGHFSTARIGFFVKVRPTLLWVGAGAVVHKKKLRSNRIVLISSVISFDLDSLGHRLKHAGRLLTLAIVAKGGRFGGTQRPAITYFPPLGEKNLSLLLMLEFLQWNLYSEICLL</sequence>
<organism evidence="1 2">
    <name type="scientific">Leptospira hartskeerlii</name>
    <dbReference type="NCBI Taxonomy" id="2023177"/>
    <lineage>
        <taxon>Bacteria</taxon>
        <taxon>Pseudomonadati</taxon>
        <taxon>Spirochaetota</taxon>
        <taxon>Spirochaetia</taxon>
        <taxon>Leptospirales</taxon>
        <taxon>Leptospiraceae</taxon>
        <taxon>Leptospira</taxon>
    </lineage>
</organism>
<proteinExistence type="predicted"/>
<protein>
    <submittedName>
        <fullName evidence="1">Uncharacterized protein</fullName>
    </submittedName>
</protein>
<name>A0A2M9XCH0_9LEPT</name>
<accession>A0A2M9XCH0</accession>
<dbReference type="AlphaFoldDB" id="A0A2M9XCH0"/>
<evidence type="ECO:0000313" key="1">
    <source>
        <dbReference type="EMBL" id="PJZ25364.1"/>
    </source>
</evidence>
<gene>
    <name evidence="1" type="ORF">CH357_10585</name>
</gene>
<keyword evidence="2" id="KW-1185">Reference proteome</keyword>
<reference evidence="1 2" key="1">
    <citation type="submission" date="2017-07" db="EMBL/GenBank/DDBJ databases">
        <title>Leptospira spp. isolated from tropical soils.</title>
        <authorList>
            <person name="Thibeaux R."/>
            <person name="Iraola G."/>
            <person name="Ferres I."/>
            <person name="Bierque E."/>
            <person name="Girault D."/>
            <person name="Soupe-Gilbert M.-E."/>
            <person name="Picardeau M."/>
            <person name="Goarant C."/>
        </authorList>
    </citation>
    <scope>NUCLEOTIDE SEQUENCE [LARGE SCALE GENOMIC DNA]</scope>
    <source>
        <strain evidence="1 2">MCA1-C-A1</strain>
    </source>
</reference>